<feature type="compositionally biased region" description="Polar residues" evidence="1">
    <location>
        <begin position="787"/>
        <end position="796"/>
    </location>
</feature>
<evidence type="ECO:0000256" key="1">
    <source>
        <dbReference type="SAM" id="MobiDB-lite"/>
    </source>
</evidence>
<feature type="region of interest" description="Disordered" evidence="1">
    <location>
        <begin position="1"/>
        <end position="106"/>
    </location>
</feature>
<organism evidence="2 3">
    <name type="scientific">Coniella lustricola</name>
    <dbReference type="NCBI Taxonomy" id="2025994"/>
    <lineage>
        <taxon>Eukaryota</taxon>
        <taxon>Fungi</taxon>
        <taxon>Dikarya</taxon>
        <taxon>Ascomycota</taxon>
        <taxon>Pezizomycotina</taxon>
        <taxon>Sordariomycetes</taxon>
        <taxon>Sordariomycetidae</taxon>
        <taxon>Diaporthales</taxon>
        <taxon>Schizoparmaceae</taxon>
        <taxon>Coniella</taxon>
    </lineage>
</organism>
<feature type="compositionally biased region" description="Polar residues" evidence="1">
    <location>
        <begin position="15"/>
        <end position="32"/>
    </location>
</feature>
<reference evidence="2 3" key="1">
    <citation type="journal article" date="2018" name="Mycol. Prog.">
        <title>Coniella lustricola, a new species from submerged detritus.</title>
        <authorList>
            <person name="Raudabaugh D.B."/>
            <person name="Iturriaga T."/>
            <person name="Carver A."/>
            <person name="Mondo S."/>
            <person name="Pangilinan J."/>
            <person name="Lipzen A."/>
            <person name="He G."/>
            <person name="Amirebrahimi M."/>
            <person name="Grigoriev I.V."/>
            <person name="Miller A.N."/>
        </authorList>
    </citation>
    <scope>NUCLEOTIDE SEQUENCE [LARGE SCALE GENOMIC DNA]</scope>
    <source>
        <strain evidence="2 3">B22-T-1</strain>
    </source>
</reference>
<feature type="compositionally biased region" description="Polar residues" evidence="1">
    <location>
        <begin position="765"/>
        <end position="779"/>
    </location>
</feature>
<dbReference type="InParanoid" id="A0A2T3AD69"/>
<protein>
    <submittedName>
        <fullName evidence="2">Uncharacterized protein</fullName>
    </submittedName>
</protein>
<sequence length="1093" mass="119891">MGLEIDKNGELVRHPSTSPAQTTNATPASTRFGSPILAVEPWTGARPANANESVSLKQSQSRLRRRANQKAKPSYFDSEDSAHSDGNVKLSGHSTQGHKKNPSASFKPLTEDVFSVSDTNDLSLTSPSILQPKEPARVPSLRGFAQRLLDSSPSKSRRKYQANAFSPSASGGPDDVVVPATFEDGDESVDDAHTEEVVPKTKNAIPACHQSRRLSDVSSNNREFTIRGLSQPRRNQDPTVWSPVPVHTEGVSKGEPAEVIENVKDGAKKSAKTKKRTLSFLSLPNSTNSNPDTSSKRPKLFQAMRGISMLETDHKVQSATPVTSTTTTARRNNKVTLSALELEDESINDGVNADVFDHANIPASGGQSPPTAQSKRRSTRNTKPKKAPVPRTARRARKSKLRIAKAKGKSNKKAQASGATESSGESIAENTLKVDEDTTLVAAGVTMAPANVPEKSGDVLLCSPSNLNLKSTEDIVAPLSDFGDDLADSFDSSMLEVTIADTGTVDFAKRPPYTPKESGNVQVQDEKIEAKAEQRMSTLFQCEMPPPTKAMHILIDDSNSDSSVIDNDISVKKAEDGFRDEGLVSHGHMRTCQHQINKQPECTVEPKMLTMNLAHVAHPFLDTAPDETSKEAQPNIGMKYWEKNINNQGSFMALAHADNSAILTDTKVASHDDGLQENKPSKVMPSPKLAIKSSRRQRRTPTAPSDDVPPAQDPSVPLDDMGNIEVKTLRANAFRSPSKRTTNQSRGLRKPDDKAQAPKLRVSSEPEQQVFTGPENTQHIRLRQHGGRTSQPTKGEQTGVAMAAGKHTRDFTHHGIINPSRATVNFYARNTEMNMNQNPQPPLRDPSRSRNSEFQRLKLNFAQNAEKKSSQFLLAVGGGSRAAADTQTDKSSQQPLRNSAIDDTRNRFYIPISSAHEGHLFDQVSANQEVQFDSAVMRRLRCASSSRRETSKYQQPLITQMNGSVGISVQHRLLEVPRNREVSPEDRYKTATRFGQSPETDVSSFARVNHSFRPPAAHEHQDRPCVYEHMYERAKVDEHSARDSHMSNLGALMHRIVEVSTSIPYSTTSPNKLLISFITGHFARIEQASRPNT</sequence>
<evidence type="ECO:0000313" key="3">
    <source>
        <dbReference type="Proteomes" id="UP000241462"/>
    </source>
</evidence>
<feature type="region of interest" description="Disordered" evidence="1">
    <location>
        <begin position="232"/>
        <end position="252"/>
    </location>
</feature>
<feature type="compositionally biased region" description="Basic residues" evidence="1">
    <location>
        <begin position="374"/>
        <end position="412"/>
    </location>
</feature>
<feature type="region of interest" description="Disordered" evidence="1">
    <location>
        <begin position="672"/>
        <end position="801"/>
    </location>
</feature>
<gene>
    <name evidence="2" type="ORF">BD289DRAFT_183707</name>
</gene>
<evidence type="ECO:0000313" key="2">
    <source>
        <dbReference type="EMBL" id="PSR92261.1"/>
    </source>
</evidence>
<feature type="compositionally biased region" description="Polar residues" evidence="1">
    <location>
        <begin position="413"/>
        <end position="429"/>
    </location>
</feature>
<feature type="region of interest" description="Disordered" evidence="1">
    <location>
        <begin position="979"/>
        <end position="1000"/>
    </location>
</feature>
<feature type="compositionally biased region" description="Low complexity" evidence="1">
    <location>
        <begin position="278"/>
        <end position="293"/>
    </location>
</feature>
<dbReference type="Proteomes" id="UP000241462">
    <property type="component" value="Unassembled WGS sequence"/>
</dbReference>
<name>A0A2T3AD69_9PEZI</name>
<proteinExistence type="predicted"/>
<feature type="region of interest" description="Disordered" evidence="1">
    <location>
        <begin position="149"/>
        <end position="175"/>
    </location>
</feature>
<accession>A0A2T3AD69</accession>
<feature type="region of interest" description="Disordered" evidence="1">
    <location>
        <begin position="356"/>
        <end position="429"/>
    </location>
</feature>
<dbReference type="AlphaFoldDB" id="A0A2T3AD69"/>
<dbReference type="EMBL" id="KZ678408">
    <property type="protein sequence ID" value="PSR92261.1"/>
    <property type="molecule type" value="Genomic_DNA"/>
</dbReference>
<feature type="compositionally biased region" description="Basic and acidic residues" evidence="1">
    <location>
        <begin position="979"/>
        <end position="989"/>
    </location>
</feature>
<keyword evidence="3" id="KW-1185">Reference proteome</keyword>
<feature type="compositionally biased region" description="Basic and acidic residues" evidence="1">
    <location>
        <begin position="1"/>
        <end position="13"/>
    </location>
</feature>
<feature type="region of interest" description="Disordered" evidence="1">
    <location>
        <begin position="278"/>
        <end position="298"/>
    </location>
</feature>